<reference evidence="4" key="2">
    <citation type="submission" date="2014-04" db="EMBL/GenBank/DDBJ databases">
        <title>Evolutionary Origins and Diversification of the Mycorrhizal Mutualists.</title>
        <authorList>
            <consortium name="DOE Joint Genome Institute"/>
            <consortium name="Mycorrhizal Genomics Consortium"/>
            <person name="Kohler A."/>
            <person name="Kuo A."/>
            <person name="Nagy L.G."/>
            <person name="Floudas D."/>
            <person name="Copeland A."/>
            <person name="Barry K.W."/>
            <person name="Cichocki N."/>
            <person name="Veneault-Fourrey C."/>
            <person name="LaButti K."/>
            <person name="Lindquist E.A."/>
            <person name="Lipzen A."/>
            <person name="Lundell T."/>
            <person name="Morin E."/>
            <person name="Murat C."/>
            <person name="Riley R."/>
            <person name="Ohm R."/>
            <person name="Sun H."/>
            <person name="Tunlid A."/>
            <person name="Henrissat B."/>
            <person name="Grigoriev I.V."/>
            <person name="Hibbett D.S."/>
            <person name="Martin F."/>
        </authorList>
    </citation>
    <scope>NUCLEOTIDE SEQUENCE [LARGE SCALE GENOMIC DNA]</scope>
    <source>
        <strain evidence="4">FD-334 SS-4</strain>
    </source>
</reference>
<evidence type="ECO:0000256" key="1">
    <source>
        <dbReference type="SAM" id="MobiDB-lite"/>
    </source>
</evidence>
<accession>A0A0D2NC34</accession>
<name>A0A0D2NC34_HYPSF</name>
<sequence length="254" mass="27880">MSNGAHRERVEGVTLSSTAAQAGAASDWRPGCCVARAAAAGIRSWCLAVGADGSGCKALPKHRPDIRRFFAIALAGPQPRRRREDNARRVLSEARAPVKNPPSAQERAAAHEVQLALLAAVAERRSCIGSRTRTAGLGSLWQLEHPPQSPHLRPGRKYRSTVPAERRPLLVYTLAFLRQLIAPQEADQSYKREDLDGIYQKLRTESSSDSSLPAHEGLFRLEMDVLLSGTIGGDCEAQWRKVWKRDLGPCSEFI</sequence>
<reference evidence="2" key="1">
    <citation type="submission" date="2014-04" db="EMBL/GenBank/DDBJ databases">
        <title>Evolutionary Origins and Diversification of the Mycorrhizal Mutualists.</title>
        <authorList>
            <consortium name="DOE Joint Genome Institute"/>
            <person name="Kohler A."/>
            <person name="Kuo A."/>
            <person name="Nagy L.G."/>
            <person name="Floudas D."/>
            <person name="Copeland A."/>
            <person name="Barry K.W."/>
            <person name="Cichocki N."/>
            <person name="Veneault-Fourrey C."/>
            <person name="LaButti K."/>
            <person name="Lindquist E.A."/>
            <person name="Lipzen A."/>
            <person name="Lundell T."/>
            <person name="Morin E."/>
            <person name="Murat C."/>
            <person name="Riley R."/>
            <person name="Ohm R."/>
            <person name="Sun H."/>
            <person name="Tunlid A."/>
            <person name="Henrissat B."/>
            <person name="Grigoriev I.V."/>
            <person name="Hibbett D.S."/>
            <person name="Martin F."/>
            <person name="Consortium M.G."/>
        </authorList>
    </citation>
    <scope>NUCLEOTIDE SEQUENCE [LARGE SCALE GENOMIC DNA]</scope>
    <source>
        <strain evidence="2">FD-334 SS-4</strain>
    </source>
</reference>
<dbReference type="EMBL" id="KN817680">
    <property type="protein sequence ID" value="KJA14420.1"/>
    <property type="molecule type" value="Genomic_DNA"/>
</dbReference>
<evidence type="ECO:0000313" key="3">
    <source>
        <dbReference type="EMBL" id="KJA14420.1"/>
    </source>
</evidence>
<dbReference type="Proteomes" id="UP000054270">
    <property type="component" value="Unassembled WGS sequence"/>
</dbReference>
<feature type="compositionally biased region" description="Basic and acidic residues" evidence="1">
    <location>
        <begin position="82"/>
        <end position="92"/>
    </location>
</feature>
<evidence type="ECO:0000313" key="4">
    <source>
        <dbReference type="Proteomes" id="UP000054270"/>
    </source>
</evidence>
<protein>
    <submittedName>
        <fullName evidence="2">Uncharacterized protein</fullName>
    </submittedName>
</protein>
<dbReference type="EMBL" id="KN817693">
    <property type="protein sequence ID" value="KJA14121.1"/>
    <property type="molecule type" value="Genomic_DNA"/>
</dbReference>
<feature type="region of interest" description="Disordered" evidence="1">
    <location>
        <begin position="78"/>
        <end position="104"/>
    </location>
</feature>
<keyword evidence="4" id="KW-1185">Reference proteome</keyword>
<proteinExistence type="predicted"/>
<organism evidence="2 4">
    <name type="scientific">Hypholoma sublateritium (strain FD-334 SS-4)</name>
    <dbReference type="NCBI Taxonomy" id="945553"/>
    <lineage>
        <taxon>Eukaryota</taxon>
        <taxon>Fungi</taxon>
        <taxon>Dikarya</taxon>
        <taxon>Basidiomycota</taxon>
        <taxon>Agaricomycotina</taxon>
        <taxon>Agaricomycetes</taxon>
        <taxon>Agaricomycetidae</taxon>
        <taxon>Agaricales</taxon>
        <taxon>Agaricineae</taxon>
        <taxon>Strophariaceae</taxon>
        <taxon>Hypholoma</taxon>
    </lineage>
</organism>
<evidence type="ECO:0000313" key="2">
    <source>
        <dbReference type="EMBL" id="KJA14121.1"/>
    </source>
</evidence>
<dbReference type="AlphaFoldDB" id="A0A0D2NC34"/>
<gene>
    <name evidence="3" type="ORF">HYPSUDRAFT_208727</name>
    <name evidence="2" type="ORF">HYPSUDRAFT_59538</name>
</gene>